<accession>A0AAD6TR34</accession>
<keyword evidence="3" id="KW-1185">Reference proteome</keyword>
<comment type="caution">
    <text evidence="2">The sequence shown here is derived from an EMBL/GenBank/DDBJ whole genome shotgun (WGS) entry which is preliminary data.</text>
</comment>
<sequence length="160" mass="17560">MRIYASAGFAFYLSAELSVVQVQSQRNCRSTLLFRARMPRPRIQSVCAHIYMNSVFPVATSFLETCRFESTSSSGPISRPARSTCTSGRCGASTARNRVRGTHFGLAFDPGVSVHSLDRLQTNNLARYVRSARPLTSLGKPDDAAPCTLNTEHEDTEPAI</sequence>
<gene>
    <name evidence="2" type="ORF">B0H15DRAFT_42507</name>
</gene>
<proteinExistence type="predicted"/>
<name>A0AAD6TR34_9AGAR</name>
<organism evidence="2 3">
    <name type="scientific">Mycena belliarum</name>
    <dbReference type="NCBI Taxonomy" id="1033014"/>
    <lineage>
        <taxon>Eukaryota</taxon>
        <taxon>Fungi</taxon>
        <taxon>Dikarya</taxon>
        <taxon>Basidiomycota</taxon>
        <taxon>Agaricomycotina</taxon>
        <taxon>Agaricomycetes</taxon>
        <taxon>Agaricomycetidae</taxon>
        <taxon>Agaricales</taxon>
        <taxon>Marasmiineae</taxon>
        <taxon>Mycenaceae</taxon>
        <taxon>Mycena</taxon>
    </lineage>
</organism>
<protein>
    <submittedName>
        <fullName evidence="2">Uncharacterized protein</fullName>
    </submittedName>
</protein>
<evidence type="ECO:0000313" key="2">
    <source>
        <dbReference type="EMBL" id="KAJ7075058.1"/>
    </source>
</evidence>
<evidence type="ECO:0000313" key="3">
    <source>
        <dbReference type="Proteomes" id="UP001222325"/>
    </source>
</evidence>
<dbReference type="AlphaFoldDB" id="A0AAD6TR34"/>
<evidence type="ECO:0000256" key="1">
    <source>
        <dbReference type="SAM" id="MobiDB-lite"/>
    </source>
</evidence>
<feature type="region of interest" description="Disordered" evidence="1">
    <location>
        <begin position="137"/>
        <end position="160"/>
    </location>
</feature>
<dbReference type="EMBL" id="JARJCN010000104">
    <property type="protein sequence ID" value="KAJ7075058.1"/>
    <property type="molecule type" value="Genomic_DNA"/>
</dbReference>
<reference evidence="2" key="1">
    <citation type="submission" date="2023-03" db="EMBL/GenBank/DDBJ databases">
        <title>Massive genome expansion in bonnet fungi (Mycena s.s.) driven by repeated elements and novel gene families across ecological guilds.</title>
        <authorList>
            <consortium name="Lawrence Berkeley National Laboratory"/>
            <person name="Harder C.B."/>
            <person name="Miyauchi S."/>
            <person name="Viragh M."/>
            <person name="Kuo A."/>
            <person name="Thoen E."/>
            <person name="Andreopoulos B."/>
            <person name="Lu D."/>
            <person name="Skrede I."/>
            <person name="Drula E."/>
            <person name="Henrissat B."/>
            <person name="Morin E."/>
            <person name="Kohler A."/>
            <person name="Barry K."/>
            <person name="LaButti K."/>
            <person name="Morin E."/>
            <person name="Salamov A."/>
            <person name="Lipzen A."/>
            <person name="Mereny Z."/>
            <person name="Hegedus B."/>
            <person name="Baldrian P."/>
            <person name="Stursova M."/>
            <person name="Weitz H."/>
            <person name="Taylor A."/>
            <person name="Grigoriev I.V."/>
            <person name="Nagy L.G."/>
            <person name="Martin F."/>
            <person name="Kauserud H."/>
        </authorList>
    </citation>
    <scope>NUCLEOTIDE SEQUENCE</scope>
    <source>
        <strain evidence="2">CBHHK173m</strain>
    </source>
</reference>
<dbReference type="Proteomes" id="UP001222325">
    <property type="component" value="Unassembled WGS sequence"/>
</dbReference>